<feature type="compositionally biased region" description="Basic and acidic residues" evidence="1">
    <location>
        <begin position="8"/>
        <end position="22"/>
    </location>
</feature>
<dbReference type="EMBL" id="LXQA010960268">
    <property type="protein sequence ID" value="MCI78849.1"/>
    <property type="molecule type" value="Genomic_DNA"/>
</dbReference>
<reference evidence="2 3" key="1">
    <citation type="journal article" date="2018" name="Front. Plant Sci.">
        <title>Red Clover (Trifolium pratense) and Zigzag Clover (T. medium) - A Picture of Genomic Similarities and Differences.</title>
        <authorList>
            <person name="Dluhosova J."/>
            <person name="Istvanek J."/>
            <person name="Nedelnik J."/>
            <person name="Repkova J."/>
        </authorList>
    </citation>
    <scope>NUCLEOTIDE SEQUENCE [LARGE SCALE GENOMIC DNA]</scope>
    <source>
        <strain evidence="3">cv. 10/8</strain>
        <tissue evidence="2">Leaf</tissue>
    </source>
</reference>
<dbReference type="Proteomes" id="UP000265520">
    <property type="component" value="Unassembled WGS sequence"/>
</dbReference>
<protein>
    <submittedName>
        <fullName evidence="2">Uncharacterized protein</fullName>
    </submittedName>
</protein>
<keyword evidence="3" id="KW-1185">Reference proteome</keyword>
<evidence type="ECO:0000313" key="3">
    <source>
        <dbReference type="Proteomes" id="UP000265520"/>
    </source>
</evidence>
<evidence type="ECO:0000313" key="2">
    <source>
        <dbReference type="EMBL" id="MCI78849.1"/>
    </source>
</evidence>
<feature type="region of interest" description="Disordered" evidence="1">
    <location>
        <begin position="1"/>
        <end position="29"/>
    </location>
</feature>
<proteinExistence type="predicted"/>
<evidence type="ECO:0000256" key="1">
    <source>
        <dbReference type="SAM" id="MobiDB-lite"/>
    </source>
</evidence>
<dbReference type="AlphaFoldDB" id="A0A392UV29"/>
<accession>A0A392UV29</accession>
<feature type="non-terminal residue" evidence="2">
    <location>
        <position position="1"/>
    </location>
</feature>
<organism evidence="2 3">
    <name type="scientific">Trifolium medium</name>
    <dbReference type="NCBI Taxonomy" id="97028"/>
    <lineage>
        <taxon>Eukaryota</taxon>
        <taxon>Viridiplantae</taxon>
        <taxon>Streptophyta</taxon>
        <taxon>Embryophyta</taxon>
        <taxon>Tracheophyta</taxon>
        <taxon>Spermatophyta</taxon>
        <taxon>Magnoliopsida</taxon>
        <taxon>eudicotyledons</taxon>
        <taxon>Gunneridae</taxon>
        <taxon>Pentapetalae</taxon>
        <taxon>rosids</taxon>
        <taxon>fabids</taxon>
        <taxon>Fabales</taxon>
        <taxon>Fabaceae</taxon>
        <taxon>Papilionoideae</taxon>
        <taxon>50 kb inversion clade</taxon>
        <taxon>NPAAA clade</taxon>
        <taxon>Hologalegina</taxon>
        <taxon>IRL clade</taxon>
        <taxon>Trifolieae</taxon>
        <taxon>Trifolium</taxon>
    </lineage>
</organism>
<gene>
    <name evidence="2" type="ORF">A2U01_0100120</name>
</gene>
<comment type="caution">
    <text evidence="2">The sequence shown here is derived from an EMBL/GenBank/DDBJ whole genome shotgun (WGS) entry which is preliminary data.</text>
</comment>
<feature type="non-terminal residue" evidence="2">
    <location>
        <position position="72"/>
    </location>
</feature>
<name>A0A392UV29_9FABA</name>
<sequence>QLSMLDVAVEKEEDQKDTKESEELAVGEDTESALVAQINDQKTGDIVIELVAQSEETKESANEIQAVPSIES</sequence>